<dbReference type="GO" id="GO:0004792">
    <property type="term" value="F:thiosulfate-cyanide sulfurtransferase activity"/>
    <property type="evidence" value="ECO:0007669"/>
    <property type="project" value="TreeGrafter"/>
</dbReference>
<dbReference type="InterPro" id="IPR000594">
    <property type="entry name" value="ThiF_NAD_FAD-bd"/>
</dbReference>
<dbReference type="PANTHER" id="PTHR10953">
    <property type="entry name" value="UBIQUITIN-ACTIVATING ENZYME E1"/>
    <property type="match status" value="1"/>
</dbReference>
<dbReference type="InterPro" id="IPR035985">
    <property type="entry name" value="Ubiquitin-activating_enz"/>
</dbReference>
<dbReference type="PANTHER" id="PTHR10953:SF102">
    <property type="entry name" value="ADENYLYLTRANSFERASE AND SULFURTRANSFERASE MOCS3"/>
    <property type="match status" value="1"/>
</dbReference>
<comment type="similarity">
    <text evidence="1">Belongs to the HesA/MoeB/ThiF family.</text>
</comment>
<comment type="caution">
    <text evidence="3">The sequence shown here is derived from an EMBL/GenBank/DDBJ whole genome shotgun (WGS) entry which is preliminary data.</text>
</comment>
<dbReference type="EMBL" id="BMXP01000002">
    <property type="protein sequence ID" value="GGW81152.1"/>
    <property type="molecule type" value="Genomic_DNA"/>
</dbReference>
<evidence type="ECO:0000256" key="1">
    <source>
        <dbReference type="ARBA" id="ARBA00009919"/>
    </source>
</evidence>
<organism evidence="3 4">
    <name type="scientific">Alteromonas halophila</name>
    <dbReference type="NCBI Taxonomy" id="516698"/>
    <lineage>
        <taxon>Bacteria</taxon>
        <taxon>Pseudomonadati</taxon>
        <taxon>Pseudomonadota</taxon>
        <taxon>Gammaproteobacteria</taxon>
        <taxon>Alteromonadales</taxon>
        <taxon>Alteromonadaceae</taxon>
        <taxon>Alteromonas/Salinimonas group</taxon>
        <taxon>Alteromonas</taxon>
    </lineage>
</organism>
<dbReference type="GO" id="GO:0008641">
    <property type="term" value="F:ubiquitin-like modifier activating enzyme activity"/>
    <property type="evidence" value="ECO:0007669"/>
    <property type="project" value="InterPro"/>
</dbReference>
<keyword evidence="4" id="KW-1185">Reference proteome</keyword>
<feature type="domain" description="THIF-type NAD/FAD binding fold" evidence="2">
    <location>
        <begin position="16"/>
        <end position="241"/>
    </location>
</feature>
<gene>
    <name evidence="3" type="primary">thiF</name>
    <name evidence="3" type="ORF">GCM10007391_12850</name>
</gene>
<dbReference type="GO" id="GO:0016779">
    <property type="term" value="F:nucleotidyltransferase activity"/>
    <property type="evidence" value="ECO:0007669"/>
    <property type="project" value="TreeGrafter"/>
</dbReference>
<dbReference type="Pfam" id="PF00899">
    <property type="entry name" value="ThiF"/>
    <property type="match status" value="1"/>
</dbReference>
<dbReference type="Gene3D" id="3.40.50.720">
    <property type="entry name" value="NAD(P)-binding Rossmann-like Domain"/>
    <property type="match status" value="1"/>
</dbReference>
<name>A0A918JL16_9ALTE</name>
<evidence type="ECO:0000259" key="2">
    <source>
        <dbReference type="Pfam" id="PF00899"/>
    </source>
</evidence>
<reference evidence="3" key="2">
    <citation type="submission" date="2020-09" db="EMBL/GenBank/DDBJ databases">
        <authorList>
            <person name="Sun Q."/>
            <person name="Kim S."/>
        </authorList>
    </citation>
    <scope>NUCLEOTIDE SEQUENCE</scope>
    <source>
        <strain evidence="3">KCTC 22164</strain>
    </source>
</reference>
<dbReference type="GO" id="GO:0005829">
    <property type="term" value="C:cytosol"/>
    <property type="evidence" value="ECO:0007669"/>
    <property type="project" value="TreeGrafter"/>
</dbReference>
<dbReference type="SUPFAM" id="SSF69572">
    <property type="entry name" value="Activating enzymes of the ubiquitin-like proteins"/>
    <property type="match status" value="1"/>
</dbReference>
<protein>
    <submittedName>
        <fullName evidence="3">Molybdopterin biosynthesis protein MoeB</fullName>
    </submittedName>
</protein>
<evidence type="ECO:0000313" key="4">
    <source>
        <dbReference type="Proteomes" id="UP000631300"/>
    </source>
</evidence>
<reference evidence="3" key="1">
    <citation type="journal article" date="2014" name="Int. J. Syst. Evol. Microbiol.">
        <title>Complete genome sequence of Corynebacterium casei LMG S-19264T (=DSM 44701T), isolated from a smear-ripened cheese.</title>
        <authorList>
            <consortium name="US DOE Joint Genome Institute (JGI-PGF)"/>
            <person name="Walter F."/>
            <person name="Albersmeier A."/>
            <person name="Kalinowski J."/>
            <person name="Ruckert C."/>
        </authorList>
    </citation>
    <scope>NUCLEOTIDE SEQUENCE</scope>
    <source>
        <strain evidence="3">KCTC 22164</strain>
    </source>
</reference>
<dbReference type="CDD" id="cd00757">
    <property type="entry name" value="ThiF_MoeB_HesA_family"/>
    <property type="match status" value="1"/>
</dbReference>
<dbReference type="FunFam" id="3.40.50.720:FF:000080">
    <property type="entry name" value="Thiazole biosynthesis adenylyltransferase ThiF"/>
    <property type="match status" value="1"/>
</dbReference>
<accession>A0A918JL16</accession>
<evidence type="ECO:0000313" key="3">
    <source>
        <dbReference type="EMBL" id="GGW81152.1"/>
    </source>
</evidence>
<proteinExistence type="inferred from homology"/>
<dbReference type="Proteomes" id="UP000631300">
    <property type="component" value="Unassembled WGS sequence"/>
</dbReference>
<dbReference type="GO" id="GO:0008146">
    <property type="term" value="F:sulfotransferase activity"/>
    <property type="evidence" value="ECO:0007669"/>
    <property type="project" value="TreeGrafter"/>
</dbReference>
<sequence length="252" mass="27306">MLTDQEYLRYGASTCLGTFGEAEQLKLKHARVVVIGLGGLGCAASQYLAAAGAGTLMLVDDDTVQLSNLQRQVLYTTYQVGTAKARNAARSLAQLNNTIDIQAKTLRVDEDNVHELIGDSNVVLDCTDNLASRWVINKACYQAKIPLVTGAAEGMQGQLLSLEPSHSHGCYACLYPPVTEERPSCERVGVLGPLVGIIGAYQAFQAIRALTGQTTDWGVLHTFDGTRMTWSRFFLPASVDCSHCQESLCKFQ</sequence>
<dbReference type="RefSeq" id="WP_189404529.1">
    <property type="nucleotide sequence ID" value="NZ_BMXP01000002.1"/>
</dbReference>
<dbReference type="InterPro" id="IPR045886">
    <property type="entry name" value="ThiF/MoeB/HesA"/>
</dbReference>
<dbReference type="AlphaFoldDB" id="A0A918JL16"/>